<keyword evidence="1" id="KW-0732">Signal</keyword>
<dbReference type="PANTHER" id="PTHR42852">
    <property type="entry name" value="THIOL:DISULFIDE INTERCHANGE PROTEIN DSBE"/>
    <property type="match status" value="1"/>
</dbReference>
<dbReference type="PANTHER" id="PTHR42852:SF13">
    <property type="entry name" value="PROTEIN DIPZ"/>
    <property type="match status" value="1"/>
</dbReference>
<dbReference type="PROSITE" id="PS51352">
    <property type="entry name" value="THIOREDOXIN_2"/>
    <property type="match status" value="1"/>
</dbReference>
<dbReference type="InterPro" id="IPR013766">
    <property type="entry name" value="Thioredoxin_domain"/>
</dbReference>
<evidence type="ECO:0000313" key="3">
    <source>
        <dbReference type="EMBL" id="AWW00675.1"/>
    </source>
</evidence>
<dbReference type="Pfam" id="PF08534">
    <property type="entry name" value="Redoxin"/>
    <property type="match status" value="1"/>
</dbReference>
<dbReference type="CDD" id="cd02966">
    <property type="entry name" value="TlpA_like_family"/>
    <property type="match status" value="1"/>
</dbReference>
<feature type="signal peptide" evidence="1">
    <location>
        <begin position="1"/>
        <end position="27"/>
    </location>
</feature>
<keyword evidence="4" id="KW-1185">Reference proteome</keyword>
<evidence type="ECO:0000313" key="4">
    <source>
        <dbReference type="Proteomes" id="UP000249873"/>
    </source>
</evidence>
<dbReference type="Proteomes" id="UP000249873">
    <property type="component" value="Chromosome"/>
</dbReference>
<sequence>MNIKKYLLKTFSATFLFLALFSFSCNSQNNTDSALETTANKSLPIVINGTLKNNLVDKVYLERMSERNIPTRVDSSDISSDLKFHFDTTIPEPGIYQINIEGQQVIGLILDGGETLDVVADGLASPDKMPEYTVTGSKNIDTFNKIMTEVQNFGKLRQSLETDFQNAKNAKAQEELRGQYQMALNNNRETIKPMISDLGTSLPGIIAANNFLTPELDAPFLSELKDKLIAEGRDHAFAKIFIETIDRKSAGMEGSAAPDFDLVNLKGEQVKLSDMRGKTVIIDFWATWCGPCIRSFPGMKKAQEKYADNEDVQFLFINTFERVSEEQWKSHVQSFVEKRNYQYLNPTLDIGNNTALAYGVEGIPAKFCIDGDGNIKHKSTGFLGSSEAVYDEMVEWVEGK</sequence>
<dbReference type="Pfam" id="PF14289">
    <property type="entry name" value="DUF4369"/>
    <property type="match status" value="1"/>
</dbReference>
<dbReference type="OrthoDB" id="6399635at2"/>
<dbReference type="InterPro" id="IPR025380">
    <property type="entry name" value="DUF4369"/>
</dbReference>
<evidence type="ECO:0000259" key="2">
    <source>
        <dbReference type="PROSITE" id="PS51352"/>
    </source>
</evidence>
<evidence type="ECO:0000256" key="1">
    <source>
        <dbReference type="SAM" id="SignalP"/>
    </source>
</evidence>
<organism evidence="3 4">
    <name type="scientific">Arcticibacterium luteifluviistationis</name>
    <dbReference type="NCBI Taxonomy" id="1784714"/>
    <lineage>
        <taxon>Bacteria</taxon>
        <taxon>Pseudomonadati</taxon>
        <taxon>Bacteroidota</taxon>
        <taxon>Cytophagia</taxon>
        <taxon>Cytophagales</taxon>
        <taxon>Leadbetterellaceae</taxon>
        <taxon>Arcticibacterium</taxon>
    </lineage>
</organism>
<accession>A0A2Z4GI26</accession>
<dbReference type="InterPro" id="IPR036249">
    <property type="entry name" value="Thioredoxin-like_sf"/>
</dbReference>
<dbReference type="InterPro" id="IPR013740">
    <property type="entry name" value="Redoxin"/>
</dbReference>
<dbReference type="AlphaFoldDB" id="A0A2Z4GI26"/>
<dbReference type="RefSeq" id="WP_111374041.1">
    <property type="nucleotide sequence ID" value="NZ_CP029480.1"/>
</dbReference>
<feature type="chain" id="PRO_5016387681" description="Thioredoxin domain-containing protein" evidence="1">
    <location>
        <begin position="28"/>
        <end position="400"/>
    </location>
</feature>
<reference evidence="3 4" key="1">
    <citation type="submission" date="2018-05" db="EMBL/GenBank/DDBJ databases">
        <title>Complete genome sequence of Arcticibacterium luteifluviistationis SM1504T, a cytophagaceae bacterium isolated from Arctic surface seawater.</title>
        <authorList>
            <person name="Li Y."/>
            <person name="Qin Q.-L."/>
        </authorList>
    </citation>
    <scope>NUCLEOTIDE SEQUENCE [LARGE SCALE GENOMIC DNA]</scope>
    <source>
        <strain evidence="3 4">SM1504</strain>
    </source>
</reference>
<dbReference type="InterPro" id="IPR050553">
    <property type="entry name" value="Thioredoxin_ResA/DsbE_sf"/>
</dbReference>
<protein>
    <recommendedName>
        <fullName evidence="2">Thioredoxin domain-containing protein</fullName>
    </recommendedName>
</protein>
<dbReference type="SUPFAM" id="SSF52833">
    <property type="entry name" value="Thioredoxin-like"/>
    <property type="match status" value="1"/>
</dbReference>
<dbReference type="KEGG" id="als:DJ013_21800"/>
<name>A0A2Z4GI26_9BACT</name>
<proteinExistence type="predicted"/>
<feature type="domain" description="Thioredoxin" evidence="2">
    <location>
        <begin position="251"/>
        <end position="400"/>
    </location>
</feature>
<dbReference type="GO" id="GO:0016491">
    <property type="term" value="F:oxidoreductase activity"/>
    <property type="evidence" value="ECO:0007669"/>
    <property type="project" value="InterPro"/>
</dbReference>
<dbReference type="EMBL" id="CP029480">
    <property type="protein sequence ID" value="AWW00675.1"/>
    <property type="molecule type" value="Genomic_DNA"/>
</dbReference>
<gene>
    <name evidence="3" type="ORF">DJ013_21800</name>
</gene>
<dbReference type="Gene3D" id="3.40.30.10">
    <property type="entry name" value="Glutaredoxin"/>
    <property type="match status" value="1"/>
</dbReference>
<dbReference type="PROSITE" id="PS51257">
    <property type="entry name" value="PROKAR_LIPOPROTEIN"/>
    <property type="match status" value="1"/>
</dbReference>